<keyword evidence="1" id="KW-1133">Transmembrane helix</keyword>
<dbReference type="Proteomes" id="UP001500740">
    <property type="component" value="Unassembled WGS sequence"/>
</dbReference>
<feature type="transmembrane region" description="Helical" evidence="1">
    <location>
        <begin position="33"/>
        <end position="52"/>
    </location>
</feature>
<evidence type="ECO:0000256" key="1">
    <source>
        <dbReference type="SAM" id="Phobius"/>
    </source>
</evidence>
<feature type="transmembrane region" description="Helical" evidence="1">
    <location>
        <begin position="59"/>
        <end position="76"/>
    </location>
</feature>
<dbReference type="RefSeq" id="WP_343782710.1">
    <property type="nucleotide sequence ID" value="NZ_BAAACZ010000010.1"/>
</dbReference>
<sequence length="102" mass="11457">MSKVSNPNFFTILSVLIMIVTGIVVLMTELNTIVLIILLSISIVLLTVSNQVNEEKPTLFNLLEIIIALTLLALLLIFGEELFVRILLIGLFVLNVYIFRKL</sequence>
<keyword evidence="3" id="KW-1185">Reference proteome</keyword>
<keyword evidence="1" id="KW-0812">Transmembrane</keyword>
<dbReference type="EMBL" id="BAAACZ010000010">
    <property type="protein sequence ID" value="GAA0459961.1"/>
    <property type="molecule type" value="Genomic_DNA"/>
</dbReference>
<evidence type="ECO:0000313" key="3">
    <source>
        <dbReference type="Proteomes" id="UP001500740"/>
    </source>
</evidence>
<proteinExistence type="predicted"/>
<feature type="transmembrane region" description="Helical" evidence="1">
    <location>
        <begin position="82"/>
        <end position="99"/>
    </location>
</feature>
<reference evidence="2 3" key="1">
    <citation type="journal article" date="2019" name="Int. J. Syst. Evol. Microbiol.">
        <title>The Global Catalogue of Microorganisms (GCM) 10K type strain sequencing project: providing services to taxonomists for standard genome sequencing and annotation.</title>
        <authorList>
            <consortium name="The Broad Institute Genomics Platform"/>
            <consortium name="The Broad Institute Genome Sequencing Center for Infectious Disease"/>
            <person name="Wu L."/>
            <person name="Ma J."/>
        </authorList>
    </citation>
    <scope>NUCLEOTIDE SEQUENCE [LARGE SCALE GENOMIC DNA]</scope>
    <source>
        <strain evidence="2 3">JCM 14193</strain>
    </source>
</reference>
<feature type="transmembrane region" description="Helical" evidence="1">
    <location>
        <begin position="7"/>
        <end position="27"/>
    </location>
</feature>
<name>A0ABN0ZV67_9BACI</name>
<comment type="caution">
    <text evidence="2">The sequence shown here is derived from an EMBL/GenBank/DDBJ whole genome shotgun (WGS) entry which is preliminary data.</text>
</comment>
<accession>A0ABN0ZV67</accession>
<organism evidence="2 3">
    <name type="scientific">Alkalibacillus silvisoli</name>
    <dbReference type="NCBI Taxonomy" id="392823"/>
    <lineage>
        <taxon>Bacteria</taxon>
        <taxon>Bacillati</taxon>
        <taxon>Bacillota</taxon>
        <taxon>Bacilli</taxon>
        <taxon>Bacillales</taxon>
        <taxon>Bacillaceae</taxon>
        <taxon>Alkalibacillus</taxon>
    </lineage>
</organism>
<protein>
    <submittedName>
        <fullName evidence="2">Uncharacterized protein</fullName>
    </submittedName>
</protein>
<keyword evidence="1" id="KW-0472">Membrane</keyword>
<evidence type="ECO:0000313" key="2">
    <source>
        <dbReference type="EMBL" id="GAA0459961.1"/>
    </source>
</evidence>
<gene>
    <name evidence="2" type="ORF">GCM10008935_14070</name>
</gene>